<reference evidence="2 3" key="1">
    <citation type="submission" date="2016-07" db="EMBL/GenBank/DDBJ databases">
        <title>Multiple horizontal gene transfer events from other fungi enriched the ability of initially mycotrophic Trichoderma (Ascomycota) to feed on dead plant biomass.</title>
        <authorList>
            <consortium name="DOE Joint Genome Institute"/>
            <person name="Aerts A."/>
            <person name="Atanasova L."/>
            <person name="Chenthamara K."/>
            <person name="Zhang J."/>
            <person name="Grujic M."/>
            <person name="Henrissat B."/>
            <person name="Kuo A."/>
            <person name="Salamov A."/>
            <person name="Lipzen A."/>
            <person name="Labutti K."/>
            <person name="Barry K."/>
            <person name="Miao Y."/>
            <person name="Rahimi M.J."/>
            <person name="Shen Q."/>
            <person name="Grigoriev I.V."/>
            <person name="Kubicek C.P."/>
            <person name="Druzhinina I.S."/>
        </authorList>
    </citation>
    <scope>NUCLEOTIDE SEQUENCE [LARGE SCALE GENOMIC DNA]</scope>
    <source>
        <strain evidence="2 3">CBS 433.97</strain>
    </source>
</reference>
<evidence type="ECO:0000256" key="1">
    <source>
        <dbReference type="SAM" id="Phobius"/>
    </source>
</evidence>
<dbReference type="Proteomes" id="UP000240493">
    <property type="component" value="Unassembled WGS sequence"/>
</dbReference>
<keyword evidence="1" id="KW-0812">Transmembrane</keyword>
<evidence type="ECO:0000313" key="3">
    <source>
        <dbReference type="Proteomes" id="UP000240493"/>
    </source>
</evidence>
<gene>
    <name evidence="2" type="ORF">M441DRAFT_417511</name>
</gene>
<dbReference type="AlphaFoldDB" id="A0A2T3Z8F3"/>
<proteinExistence type="predicted"/>
<keyword evidence="3" id="KW-1185">Reference proteome</keyword>
<keyword evidence="1" id="KW-0472">Membrane</keyword>
<feature type="transmembrane region" description="Helical" evidence="1">
    <location>
        <begin position="88"/>
        <end position="111"/>
    </location>
</feature>
<organism evidence="2 3">
    <name type="scientific">Trichoderma asperellum (strain ATCC 204424 / CBS 433.97 / NBRC 101777)</name>
    <dbReference type="NCBI Taxonomy" id="1042311"/>
    <lineage>
        <taxon>Eukaryota</taxon>
        <taxon>Fungi</taxon>
        <taxon>Dikarya</taxon>
        <taxon>Ascomycota</taxon>
        <taxon>Pezizomycotina</taxon>
        <taxon>Sordariomycetes</taxon>
        <taxon>Hypocreomycetidae</taxon>
        <taxon>Hypocreales</taxon>
        <taxon>Hypocreaceae</taxon>
        <taxon>Trichoderma</taxon>
    </lineage>
</organism>
<sequence length="158" mass="17327">MEPVRVIAILAQLTRGASGGLLEPHQAASADLHSTLSPKTSHRTRRLQRCRRCKTLPPGLPEQSSDWSCRAFAAVRLPLWWPLLPGQVQGSGCLFLLFLLLLLLLLPLLLLRVPPLHLILPLLQSKLHFRTSTVANSVQPHVVGESTCTSASPLSRSI</sequence>
<dbReference type="EMBL" id="KZ679262">
    <property type="protein sequence ID" value="PTB41091.1"/>
    <property type="molecule type" value="Genomic_DNA"/>
</dbReference>
<keyword evidence="1" id="KW-1133">Transmembrane helix</keyword>
<protein>
    <submittedName>
        <fullName evidence="2">Uncharacterized protein</fullName>
    </submittedName>
</protein>
<evidence type="ECO:0000313" key="2">
    <source>
        <dbReference type="EMBL" id="PTB41091.1"/>
    </source>
</evidence>
<name>A0A2T3Z8F3_TRIA4</name>
<accession>A0A2T3Z8F3</accession>